<dbReference type="AlphaFoldDB" id="A0A179UA96"/>
<sequence>MCCGCTVNTVFIGYHLSAAGKLEDTRLSRRSGRGSLRAPSQIAPHPWGIDRASGRTRLPCHSTTRFCAQSHIRGVAGRRQRQTDACTITFPIQHTGYIYRCAAVQLFRSVFNTISPSSPVTYQSCTPRDSYGRKSNKAFPSRYNG</sequence>
<reference evidence="3" key="1">
    <citation type="journal article" date="2015" name="PLoS Genet.">
        <title>The dynamic genome and transcriptome of the human fungal pathogen Blastomyces and close relative Emmonsia.</title>
        <authorList>
            <person name="Munoz J.F."/>
            <person name="Gauthier G.M."/>
            <person name="Desjardins C.A."/>
            <person name="Gallo J.E."/>
            <person name="Holder J."/>
            <person name="Sullivan T.D."/>
            <person name="Marty A.J."/>
            <person name="Carmen J.C."/>
            <person name="Chen Z."/>
            <person name="Ding L."/>
            <person name="Gujja S."/>
            <person name="Magrini V."/>
            <person name="Misas E."/>
            <person name="Mitreva M."/>
            <person name="Priest M."/>
            <person name="Saif S."/>
            <person name="Whiston E.A."/>
            <person name="Young S."/>
            <person name="Zeng Q."/>
            <person name="Goldman W.E."/>
            <person name="Mardis E.R."/>
            <person name="Taylor J.W."/>
            <person name="McEwen J.G."/>
            <person name="Clay O.K."/>
            <person name="Klein B.S."/>
            <person name="Cuomo C.A."/>
        </authorList>
    </citation>
    <scope>NUCLEOTIDE SEQUENCE [LARGE SCALE GENOMIC DNA]</scope>
    <source>
        <strain evidence="3">SLH14081</strain>
    </source>
</reference>
<dbReference type="RefSeq" id="XP_031576057.1">
    <property type="nucleotide sequence ID" value="XM_031724202.1"/>
</dbReference>
<dbReference type="VEuPathDB" id="FungiDB:BDBG_16204"/>
<organism evidence="2 3">
    <name type="scientific">Blastomyces gilchristii (strain SLH14081)</name>
    <name type="common">Blastomyces dermatitidis</name>
    <dbReference type="NCBI Taxonomy" id="559298"/>
    <lineage>
        <taxon>Eukaryota</taxon>
        <taxon>Fungi</taxon>
        <taxon>Dikarya</taxon>
        <taxon>Ascomycota</taxon>
        <taxon>Pezizomycotina</taxon>
        <taxon>Eurotiomycetes</taxon>
        <taxon>Eurotiomycetidae</taxon>
        <taxon>Onygenales</taxon>
        <taxon>Ajellomycetaceae</taxon>
        <taxon>Blastomyces</taxon>
    </lineage>
</organism>
<evidence type="ECO:0000313" key="3">
    <source>
        <dbReference type="Proteomes" id="UP000002038"/>
    </source>
</evidence>
<gene>
    <name evidence="2" type="ORF">BDBG_16204</name>
</gene>
<dbReference type="EMBL" id="GG657448">
    <property type="protein sequence ID" value="OAT04219.1"/>
    <property type="molecule type" value="Genomic_DNA"/>
</dbReference>
<feature type="region of interest" description="Disordered" evidence="1">
    <location>
        <begin position="27"/>
        <end position="48"/>
    </location>
</feature>
<evidence type="ECO:0000256" key="1">
    <source>
        <dbReference type="SAM" id="MobiDB-lite"/>
    </source>
</evidence>
<proteinExistence type="predicted"/>
<dbReference type="Proteomes" id="UP000002038">
    <property type="component" value="Unassembled WGS sequence"/>
</dbReference>
<dbReference type="KEGG" id="bgh:BDBG_16204"/>
<evidence type="ECO:0000313" key="2">
    <source>
        <dbReference type="EMBL" id="OAT04219.1"/>
    </source>
</evidence>
<dbReference type="GeneID" id="42528402"/>
<feature type="region of interest" description="Disordered" evidence="1">
    <location>
        <begin position="122"/>
        <end position="145"/>
    </location>
</feature>
<protein>
    <submittedName>
        <fullName evidence="2">Uncharacterized protein</fullName>
    </submittedName>
</protein>
<name>A0A179UA96_BLAGS</name>
<keyword evidence="3" id="KW-1185">Reference proteome</keyword>
<accession>A0A179UA96</accession>